<sequence>MEGRHSKHPALDDPTEISPFGTYVSHNNENLEISLAVRTKWGNKADGLVVGSWENNKRYLG</sequence>
<dbReference type="Proteomes" id="UP000095322">
    <property type="component" value="Chromosome I"/>
</dbReference>
<proteinExistence type="predicted"/>
<evidence type="ECO:0000256" key="1">
    <source>
        <dbReference type="SAM" id="MobiDB-lite"/>
    </source>
</evidence>
<dbReference type="EMBL" id="LN999833">
    <property type="protein sequence ID" value="CUX96883.1"/>
    <property type="molecule type" value="Genomic_DNA"/>
</dbReference>
<reference evidence="3" key="1">
    <citation type="submission" date="2016-01" db="EMBL/GenBank/DDBJ databases">
        <authorList>
            <person name="Husnik F."/>
        </authorList>
    </citation>
    <scope>NUCLEOTIDE SEQUENCE [LARGE SCALE GENOMIC DNA]</scope>
</reference>
<evidence type="ECO:0000313" key="2">
    <source>
        <dbReference type="EMBL" id="CUX96883.1"/>
    </source>
</evidence>
<accession>A0A143WT62</accession>
<protein>
    <submittedName>
        <fullName evidence="2">Uncharacterized protein</fullName>
    </submittedName>
</protein>
<name>A0A143WT62_9ENTR</name>
<organism evidence="2 3">
    <name type="scientific">Candidatus Doolittlea endobia</name>
    <dbReference type="NCBI Taxonomy" id="1778262"/>
    <lineage>
        <taxon>Bacteria</taxon>
        <taxon>Pseudomonadati</taxon>
        <taxon>Pseudomonadota</taxon>
        <taxon>Gammaproteobacteria</taxon>
        <taxon>Enterobacterales</taxon>
        <taxon>Enterobacteriaceae</taxon>
        <taxon>Candidatus Doolittlea</taxon>
    </lineage>
</organism>
<dbReference type="KEGG" id="den:MHIR_DE00649"/>
<evidence type="ECO:0000313" key="3">
    <source>
        <dbReference type="Proteomes" id="UP000095322"/>
    </source>
</evidence>
<dbReference type="AlphaFoldDB" id="A0A143WT62"/>
<gene>
    <name evidence="2" type="ORF">MHIR_DE00649</name>
</gene>
<keyword evidence="3" id="KW-1185">Reference proteome</keyword>
<feature type="region of interest" description="Disordered" evidence="1">
    <location>
        <begin position="1"/>
        <end position="21"/>
    </location>
</feature>